<organism evidence="2">
    <name type="scientific">hydrothermal vent metagenome</name>
    <dbReference type="NCBI Taxonomy" id="652676"/>
    <lineage>
        <taxon>unclassified sequences</taxon>
        <taxon>metagenomes</taxon>
        <taxon>ecological metagenomes</taxon>
    </lineage>
</organism>
<keyword evidence="1" id="KW-0472">Membrane</keyword>
<dbReference type="GO" id="GO:0005886">
    <property type="term" value="C:plasma membrane"/>
    <property type="evidence" value="ECO:0007669"/>
    <property type="project" value="TreeGrafter"/>
</dbReference>
<sequence>AAIGGKNITHTIEGRYRFPVNLRYPRELRDDPEKLKRVLLKAASGALIPLTAVSKIVMRDGPPMIKSENGLLLTNVPVDIEAGLDIGTYVKRAQAAIDKAIEAGQLKLPTGYYMEWSGQFQFMEEVDKKMKVIIPVTLVVIFLLLFINFGNLTDTLIIMLGLPFSVIGGIWLVYWLGYNMSVAVTVGFIALAGLSAETGVVMLVYLNMAFENRKKEGRMKNRQDLKESIIEGAVMRIRPKALVVSCLILGLLPVMWTTGVGSRPMQRMVAPMIGGLISSTILTLIVIPVIYSFVKKYRRIQ</sequence>
<feature type="transmembrane region" description="Helical" evidence="1">
    <location>
        <begin position="241"/>
        <end position="260"/>
    </location>
</feature>
<feature type="transmembrane region" description="Helical" evidence="1">
    <location>
        <begin position="182"/>
        <end position="210"/>
    </location>
</feature>
<protein>
    <submittedName>
        <fullName evidence="2">Cobalt-zinc-cadmium resistance protein CzcA Cation efflux system protein CusA</fullName>
    </submittedName>
</protein>
<name>A0A3B1BQA4_9ZZZZ</name>
<feature type="non-terminal residue" evidence="2">
    <location>
        <position position="1"/>
    </location>
</feature>
<dbReference type="Gene3D" id="1.20.1640.10">
    <property type="entry name" value="Multidrug efflux transporter AcrB transmembrane domain"/>
    <property type="match status" value="1"/>
</dbReference>
<dbReference type="EMBL" id="UOGB01000101">
    <property type="protein sequence ID" value="VAX18122.1"/>
    <property type="molecule type" value="Genomic_DNA"/>
</dbReference>
<keyword evidence="1" id="KW-1133">Transmembrane helix</keyword>
<dbReference type="Pfam" id="PF00873">
    <property type="entry name" value="ACR_tran"/>
    <property type="match status" value="1"/>
</dbReference>
<dbReference type="InterPro" id="IPR027463">
    <property type="entry name" value="AcrB_DN_DC_subdom"/>
</dbReference>
<accession>A0A3B1BQA4</accession>
<evidence type="ECO:0000256" key="1">
    <source>
        <dbReference type="SAM" id="Phobius"/>
    </source>
</evidence>
<dbReference type="InterPro" id="IPR001036">
    <property type="entry name" value="Acrflvin-R"/>
</dbReference>
<feature type="transmembrane region" description="Helical" evidence="1">
    <location>
        <begin position="272"/>
        <end position="294"/>
    </location>
</feature>
<evidence type="ECO:0000313" key="2">
    <source>
        <dbReference type="EMBL" id="VAX18122.1"/>
    </source>
</evidence>
<dbReference type="SUPFAM" id="SSF82714">
    <property type="entry name" value="Multidrug efflux transporter AcrB TolC docking domain, DN and DC subdomains"/>
    <property type="match status" value="1"/>
</dbReference>
<dbReference type="GO" id="GO:0042910">
    <property type="term" value="F:xenobiotic transmembrane transporter activity"/>
    <property type="evidence" value="ECO:0007669"/>
    <property type="project" value="TreeGrafter"/>
</dbReference>
<gene>
    <name evidence="2" type="ORF">MNBD_NITROSPINAE03-693</name>
</gene>
<dbReference type="AlphaFoldDB" id="A0A3B1BQA4"/>
<dbReference type="PANTHER" id="PTHR32063">
    <property type="match status" value="1"/>
</dbReference>
<proteinExistence type="predicted"/>
<dbReference type="Gene3D" id="3.30.2090.10">
    <property type="entry name" value="Multidrug efflux transporter AcrB TolC docking domain, DN and DC subdomains"/>
    <property type="match status" value="1"/>
</dbReference>
<feature type="transmembrane region" description="Helical" evidence="1">
    <location>
        <begin position="156"/>
        <end position="176"/>
    </location>
</feature>
<dbReference type="Gene3D" id="3.30.70.1440">
    <property type="entry name" value="Multidrug efflux transporter AcrB pore domain"/>
    <property type="match status" value="1"/>
</dbReference>
<feature type="transmembrane region" description="Helical" evidence="1">
    <location>
        <begin position="132"/>
        <end position="149"/>
    </location>
</feature>
<dbReference type="SUPFAM" id="SSF82866">
    <property type="entry name" value="Multidrug efflux transporter AcrB transmembrane domain"/>
    <property type="match status" value="1"/>
</dbReference>
<dbReference type="PANTHER" id="PTHR32063:SF19">
    <property type="entry name" value="CATION EFFLUX SYSTEM PROTEIN CUSA"/>
    <property type="match status" value="1"/>
</dbReference>
<keyword evidence="1" id="KW-0812">Transmembrane</keyword>
<reference evidence="2" key="1">
    <citation type="submission" date="2018-06" db="EMBL/GenBank/DDBJ databases">
        <authorList>
            <person name="Zhirakovskaya E."/>
        </authorList>
    </citation>
    <scope>NUCLEOTIDE SEQUENCE</scope>
</reference>